<reference evidence="1" key="1">
    <citation type="journal article" date="2021" name="Proc. Natl. Acad. Sci. U.S.A.">
        <title>Three genomes in the algal genus Volvox reveal the fate of a haploid sex-determining region after a transition to homothallism.</title>
        <authorList>
            <person name="Yamamoto K."/>
            <person name="Hamaji T."/>
            <person name="Kawai-Toyooka H."/>
            <person name="Matsuzaki R."/>
            <person name="Takahashi F."/>
            <person name="Nishimura Y."/>
            <person name="Kawachi M."/>
            <person name="Noguchi H."/>
            <person name="Minakuchi Y."/>
            <person name="Umen J.G."/>
            <person name="Toyoda A."/>
            <person name="Nozaki H."/>
        </authorList>
    </citation>
    <scope>NUCLEOTIDE SEQUENCE</scope>
    <source>
        <strain evidence="1">NIES-3786</strain>
    </source>
</reference>
<gene>
    <name evidence="1" type="ORF">Vretifemale_20041</name>
</gene>
<organism evidence="1 2">
    <name type="scientific">Volvox reticuliferus</name>
    <dbReference type="NCBI Taxonomy" id="1737510"/>
    <lineage>
        <taxon>Eukaryota</taxon>
        <taxon>Viridiplantae</taxon>
        <taxon>Chlorophyta</taxon>
        <taxon>core chlorophytes</taxon>
        <taxon>Chlorophyceae</taxon>
        <taxon>CS clade</taxon>
        <taxon>Chlamydomonadales</taxon>
        <taxon>Volvocaceae</taxon>
        <taxon>Volvox</taxon>
    </lineage>
</organism>
<proteinExistence type="predicted"/>
<sequence>MVGLCWTVVSLADTPSMSCALVSRRALWAGPPWTRQSGPVTVGSTQQQQQVVPHTASFARLFHPPHGIASIDVAWCQMQSGPSAATETEETADGGAPLLSLVRAWEAQGRTVAFCARRFKHGQAQQEAQRQGGEQGEDKGQACRTLGYVAGI</sequence>
<comment type="caution">
    <text evidence="1">The sequence shown here is derived from an EMBL/GenBank/DDBJ whole genome shotgun (WGS) entry which is preliminary data.</text>
</comment>
<name>A0A8J4D0B8_9CHLO</name>
<dbReference type="Proteomes" id="UP000747110">
    <property type="component" value="Unassembled WGS sequence"/>
</dbReference>
<evidence type="ECO:0000313" key="1">
    <source>
        <dbReference type="EMBL" id="GIL92525.1"/>
    </source>
</evidence>
<dbReference type="EMBL" id="BNCP01000078">
    <property type="protein sequence ID" value="GIL92525.1"/>
    <property type="molecule type" value="Genomic_DNA"/>
</dbReference>
<evidence type="ECO:0000313" key="2">
    <source>
        <dbReference type="Proteomes" id="UP000747110"/>
    </source>
</evidence>
<dbReference type="AlphaFoldDB" id="A0A8J4D0B8"/>
<protein>
    <submittedName>
        <fullName evidence="1">Uncharacterized protein</fullName>
    </submittedName>
</protein>
<keyword evidence="2" id="KW-1185">Reference proteome</keyword>
<accession>A0A8J4D0B8</accession>